<evidence type="ECO:0000313" key="2">
    <source>
        <dbReference type="Proteomes" id="UP001164746"/>
    </source>
</evidence>
<accession>A0ABY7EZN9</accession>
<dbReference type="Proteomes" id="UP001164746">
    <property type="component" value="Chromosome 9"/>
</dbReference>
<sequence>MLLDTEGSGDFEQHCTGKTEDKKRKRIENFVRSINVNKIFRKEVE</sequence>
<proteinExistence type="predicted"/>
<gene>
    <name evidence="1" type="ORF">MAR_004029</name>
</gene>
<evidence type="ECO:0000313" key="1">
    <source>
        <dbReference type="EMBL" id="WAR13924.1"/>
    </source>
</evidence>
<keyword evidence="2" id="KW-1185">Reference proteome</keyword>
<protein>
    <submittedName>
        <fullName evidence="1">Uncharacterized protein</fullName>
    </submittedName>
</protein>
<name>A0ABY7EZN9_MYAAR</name>
<organism evidence="1 2">
    <name type="scientific">Mya arenaria</name>
    <name type="common">Soft-shell clam</name>
    <dbReference type="NCBI Taxonomy" id="6604"/>
    <lineage>
        <taxon>Eukaryota</taxon>
        <taxon>Metazoa</taxon>
        <taxon>Spiralia</taxon>
        <taxon>Lophotrochozoa</taxon>
        <taxon>Mollusca</taxon>
        <taxon>Bivalvia</taxon>
        <taxon>Autobranchia</taxon>
        <taxon>Heteroconchia</taxon>
        <taxon>Euheterodonta</taxon>
        <taxon>Imparidentia</taxon>
        <taxon>Neoheterodontei</taxon>
        <taxon>Myida</taxon>
        <taxon>Myoidea</taxon>
        <taxon>Myidae</taxon>
        <taxon>Mya</taxon>
    </lineage>
</organism>
<dbReference type="EMBL" id="CP111020">
    <property type="protein sequence ID" value="WAR13924.1"/>
    <property type="molecule type" value="Genomic_DNA"/>
</dbReference>
<reference evidence="1" key="1">
    <citation type="submission" date="2022-11" db="EMBL/GenBank/DDBJ databases">
        <title>Centuries of genome instability and evolution in soft-shell clam transmissible cancer (bioRxiv).</title>
        <authorList>
            <person name="Hart S.F.M."/>
            <person name="Yonemitsu M.A."/>
            <person name="Giersch R.M."/>
            <person name="Beal B.F."/>
            <person name="Arriagada G."/>
            <person name="Davis B.W."/>
            <person name="Ostrander E.A."/>
            <person name="Goff S.P."/>
            <person name="Metzger M.J."/>
        </authorList>
    </citation>
    <scope>NUCLEOTIDE SEQUENCE</scope>
    <source>
        <strain evidence="1">MELC-2E11</strain>
        <tissue evidence="1">Siphon/mantle</tissue>
    </source>
</reference>